<keyword evidence="3" id="KW-1185">Reference proteome</keyword>
<comment type="caution">
    <text evidence="2">The sequence shown here is derived from an EMBL/GenBank/DDBJ whole genome shotgun (WGS) entry which is preliminary data.</text>
</comment>
<feature type="region of interest" description="Disordered" evidence="1">
    <location>
        <begin position="142"/>
        <end position="180"/>
    </location>
</feature>
<evidence type="ECO:0000313" key="3">
    <source>
        <dbReference type="Proteomes" id="UP001333110"/>
    </source>
</evidence>
<feature type="compositionally biased region" description="Basic and acidic residues" evidence="1">
    <location>
        <begin position="155"/>
        <end position="180"/>
    </location>
</feature>
<protein>
    <submittedName>
        <fullName evidence="2">Uncharacterized protein</fullName>
    </submittedName>
</protein>
<dbReference type="EMBL" id="JAUNZN010000001">
    <property type="protein sequence ID" value="KAK4833082.1"/>
    <property type="molecule type" value="Genomic_DNA"/>
</dbReference>
<gene>
    <name evidence="2" type="ORF">QYF61_027744</name>
</gene>
<organism evidence="2 3">
    <name type="scientific">Mycteria americana</name>
    <name type="common">Wood stork</name>
    <dbReference type="NCBI Taxonomy" id="33587"/>
    <lineage>
        <taxon>Eukaryota</taxon>
        <taxon>Metazoa</taxon>
        <taxon>Chordata</taxon>
        <taxon>Craniata</taxon>
        <taxon>Vertebrata</taxon>
        <taxon>Euteleostomi</taxon>
        <taxon>Archelosauria</taxon>
        <taxon>Archosauria</taxon>
        <taxon>Dinosauria</taxon>
        <taxon>Saurischia</taxon>
        <taxon>Theropoda</taxon>
        <taxon>Coelurosauria</taxon>
        <taxon>Aves</taxon>
        <taxon>Neognathae</taxon>
        <taxon>Neoaves</taxon>
        <taxon>Aequornithes</taxon>
        <taxon>Ciconiiformes</taxon>
        <taxon>Ciconiidae</taxon>
        <taxon>Mycteria</taxon>
    </lineage>
</organism>
<evidence type="ECO:0000256" key="1">
    <source>
        <dbReference type="SAM" id="MobiDB-lite"/>
    </source>
</evidence>
<feature type="non-terminal residue" evidence="2">
    <location>
        <position position="370"/>
    </location>
</feature>
<evidence type="ECO:0000313" key="2">
    <source>
        <dbReference type="EMBL" id="KAK4833082.1"/>
    </source>
</evidence>
<dbReference type="AlphaFoldDB" id="A0AAN7NWY0"/>
<dbReference type="Proteomes" id="UP001333110">
    <property type="component" value="Unassembled WGS sequence"/>
</dbReference>
<accession>A0AAN7NWY0</accession>
<proteinExistence type="predicted"/>
<name>A0AAN7NWY0_MYCAM</name>
<reference evidence="2 3" key="1">
    <citation type="journal article" date="2023" name="J. Hered.">
        <title>Chromosome-level genome of the wood stork (Mycteria americana) provides insight into avian chromosome evolution.</title>
        <authorList>
            <person name="Flamio R. Jr."/>
            <person name="Ramstad K.M."/>
        </authorList>
    </citation>
    <scope>NUCLEOTIDE SEQUENCE [LARGE SCALE GENOMIC DNA]</scope>
    <source>
        <strain evidence="2">JAX WOST 10</strain>
    </source>
</reference>
<sequence length="370" mass="41455">MMKGLEHLSFEERLKEIGLFNLEKRRLRGISSIHLFPKPVALHGVVVTQVQDPALGLVKSYRVGLRPSIQPVQVPLQSLPTLKQINTPIQLGVICKLSEGALDPLIQIIVYYRLEILLSSPFVANNVQPSWTPLPFKDCFPRDSVNQSPKQAKVSPEDVQGRRARGGGEREREQDVESASEDMRFRVLPDLTMYGQRSHRVDLRKGLATAQETPRDHPPPPAPAQKIENFLEQEPYLYTEHDIIRQPVPMFDNPFGEEIFPNIQSKPPLVQLEAISSHSIACYLGEETDPHLSTTSFQSLPTLKQINTPTQLGVICKLTEGALNPLIQIIGKDIKQNWPRHRALGDTTCDRPPTGVNSNHHHSLGPAIQP</sequence>
<feature type="region of interest" description="Disordered" evidence="1">
    <location>
        <begin position="343"/>
        <end position="370"/>
    </location>
</feature>